<reference evidence="2" key="1">
    <citation type="journal article" date="2014" name="Front. Microbiol.">
        <title>High frequency of phylogenetically diverse reductive dehalogenase-homologous genes in deep subseafloor sedimentary metagenomes.</title>
        <authorList>
            <person name="Kawai M."/>
            <person name="Futagami T."/>
            <person name="Toyoda A."/>
            <person name="Takaki Y."/>
            <person name="Nishi S."/>
            <person name="Hori S."/>
            <person name="Arai W."/>
            <person name="Tsubouchi T."/>
            <person name="Morono Y."/>
            <person name="Uchiyama I."/>
            <person name="Ito T."/>
            <person name="Fujiyama A."/>
            <person name="Inagaki F."/>
            <person name="Takami H."/>
        </authorList>
    </citation>
    <scope>NUCLEOTIDE SEQUENCE</scope>
    <source>
        <strain evidence="2">Expedition CK06-06</strain>
    </source>
</reference>
<feature type="compositionally biased region" description="Basic and acidic residues" evidence="1">
    <location>
        <begin position="43"/>
        <end position="52"/>
    </location>
</feature>
<evidence type="ECO:0000256" key="1">
    <source>
        <dbReference type="SAM" id="MobiDB-lite"/>
    </source>
</evidence>
<protein>
    <submittedName>
        <fullName evidence="2">Uncharacterized protein</fullName>
    </submittedName>
</protein>
<proteinExistence type="predicted"/>
<dbReference type="AlphaFoldDB" id="X0YRC4"/>
<evidence type="ECO:0000313" key="2">
    <source>
        <dbReference type="EMBL" id="GAG58770.1"/>
    </source>
</evidence>
<feature type="region of interest" description="Disordered" evidence="1">
    <location>
        <begin position="43"/>
        <end position="90"/>
    </location>
</feature>
<gene>
    <name evidence="2" type="ORF">S01H4_11902</name>
</gene>
<dbReference type="EMBL" id="BART01004929">
    <property type="protein sequence ID" value="GAG58770.1"/>
    <property type="molecule type" value="Genomic_DNA"/>
</dbReference>
<organism evidence="2">
    <name type="scientific">marine sediment metagenome</name>
    <dbReference type="NCBI Taxonomy" id="412755"/>
    <lineage>
        <taxon>unclassified sequences</taxon>
        <taxon>metagenomes</taxon>
        <taxon>ecological metagenomes</taxon>
    </lineage>
</organism>
<accession>X0YRC4</accession>
<name>X0YRC4_9ZZZZ</name>
<sequence>MADPVSTVTRLFKFFGIFGGGSSKKKKRKAKAKAEADARRIADLERQLDKTKPRLPTTDVIPPGFNPLGERTVQTPPPKTPDQEPPKPQKAFVPPPVFLPGVLQTGEASAIIRVLGRAGLAGAAGLIIGSIGIGVFEAAKQLQKRVALRGKAISDRERLKQAKKIIDRDPARVRFRFRFRLAFFFLTATAAEDSEEVEQPFDRTDRICHVLLPHTTQLSHVSLCSGTSFYHSL</sequence>
<comment type="caution">
    <text evidence="2">The sequence shown here is derived from an EMBL/GenBank/DDBJ whole genome shotgun (WGS) entry which is preliminary data.</text>
</comment>